<dbReference type="Gene3D" id="3.50.50.60">
    <property type="entry name" value="FAD/NAD(P)-binding domain"/>
    <property type="match status" value="3"/>
</dbReference>
<sequence length="743" mass="77551">MEHPPTQPPQHPPQPPRGTPRRIIIIGGGVAGLTLALALKQLSQRYSLDLEPVIYEATTTYTDRGPHYLLWKWAVQGLLELGLGKRLGRISWPVVKLTSVDAATKEELVSWPPAAGFAADAATSTAGGTRAGSGTAGVAAAVAAAEAEAGVRASTDPYSYLPPLLGLRKPDLLRLLMTALAGREDLVADGELAVRGANNNDFAFYSEAKRARADAAASNPALASASMASLALPPTQIPDGLEGDLAHANWFVDEGFDRLLPNLHMGFELDSYVISASTGTVSVRFTNGATDTGFMLVGADGLYSKVRELMTSGRVPVQHAGSAIFTGISRVYMPPADAPTELETGAPVPMLSRDAVLRFCPDGSARTFVDRGLSFGVANIGNGFLGWNMIVAQQGPGQVVGDYVRTRRRRQVGSAIASMGKGVGGIAGLTVDGAFIRRDLSSSSVDEWMGQESPFPELMPPTHSRLVRLPAFEDPAHMSGEESRELALRLLGQSAGMPPEALVLVARTDAGFTAAFDNMDLGDKQPESYTSPNFHPGRVVLVGDAAHGVALGAHGSVGGSLAIADAVVLAKLLAQYFKPDAPPVTAETAAAAAAAAAQAASATQASAGVSASATSTISRGLSLGNSVIEALLSPVAAVTGPALAEGAAPVFSDGSDVEKDGLRLKLVAGKFTALRLPAGNASCVNARAETTWTRQDEGFWKNLVRMSVGYTWARSTFSQMLMRGAPTMGDESVTWPALSRFSK</sequence>
<dbReference type="Gene3D" id="3.30.9.30">
    <property type="match status" value="1"/>
</dbReference>
<evidence type="ECO:0000256" key="2">
    <source>
        <dbReference type="ARBA" id="ARBA00022630"/>
    </source>
</evidence>
<comment type="similarity">
    <text evidence="1">Belongs to the paxM FAD-dependent monooxygenase family.</text>
</comment>
<reference evidence="8 9" key="1">
    <citation type="submission" date="2023-09" db="EMBL/GenBank/DDBJ databases">
        <title>Pangenome analysis of Batrachochytrium dendrobatidis and related Chytrids.</title>
        <authorList>
            <person name="Yacoub M.N."/>
            <person name="Stajich J.E."/>
            <person name="James T.Y."/>
        </authorList>
    </citation>
    <scope>NUCLEOTIDE SEQUENCE [LARGE SCALE GENOMIC DNA]</scope>
    <source>
        <strain evidence="8 9">JEL0888</strain>
    </source>
</reference>
<keyword evidence="9" id="KW-1185">Reference proteome</keyword>
<gene>
    <name evidence="8" type="ORF">HK105_206260</name>
</gene>
<dbReference type="InterPro" id="IPR036188">
    <property type="entry name" value="FAD/NAD-bd_sf"/>
</dbReference>
<evidence type="ECO:0000256" key="3">
    <source>
        <dbReference type="ARBA" id="ARBA00022827"/>
    </source>
</evidence>
<keyword evidence="4" id="KW-0560">Oxidoreductase</keyword>
<proteinExistence type="inferred from homology"/>
<keyword evidence="2" id="KW-0285">Flavoprotein</keyword>
<name>A0ABR4N3V4_9FUNG</name>
<dbReference type="Pfam" id="PF01494">
    <property type="entry name" value="FAD_binding_3"/>
    <property type="match status" value="1"/>
</dbReference>
<feature type="compositionally biased region" description="Pro residues" evidence="6">
    <location>
        <begin position="1"/>
        <end position="18"/>
    </location>
</feature>
<dbReference type="SUPFAM" id="SSF51905">
    <property type="entry name" value="FAD/NAD(P)-binding domain"/>
    <property type="match status" value="1"/>
</dbReference>
<keyword evidence="5" id="KW-0503">Monooxygenase</keyword>
<evidence type="ECO:0000256" key="1">
    <source>
        <dbReference type="ARBA" id="ARBA00007992"/>
    </source>
</evidence>
<protein>
    <recommendedName>
        <fullName evidence="7">FAD-binding domain-containing protein</fullName>
    </recommendedName>
</protein>
<feature type="domain" description="FAD-binding" evidence="7">
    <location>
        <begin position="533"/>
        <end position="600"/>
    </location>
</feature>
<comment type="caution">
    <text evidence="8">The sequence shown here is derived from an EMBL/GenBank/DDBJ whole genome shotgun (WGS) entry which is preliminary data.</text>
</comment>
<dbReference type="InterPro" id="IPR050493">
    <property type="entry name" value="FAD-dep_Monooxygenase_BioMet"/>
</dbReference>
<evidence type="ECO:0000256" key="4">
    <source>
        <dbReference type="ARBA" id="ARBA00023002"/>
    </source>
</evidence>
<dbReference type="PANTHER" id="PTHR13789">
    <property type="entry name" value="MONOOXYGENASE"/>
    <property type="match status" value="1"/>
</dbReference>
<evidence type="ECO:0000256" key="5">
    <source>
        <dbReference type="ARBA" id="ARBA00023033"/>
    </source>
</evidence>
<evidence type="ECO:0000259" key="7">
    <source>
        <dbReference type="Pfam" id="PF01494"/>
    </source>
</evidence>
<dbReference type="EMBL" id="JADGIZ020000036">
    <property type="protein sequence ID" value="KAL2914169.1"/>
    <property type="molecule type" value="Genomic_DNA"/>
</dbReference>
<accession>A0ABR4N3V4</accession>
<evidence type="ECO:0000313" key="9">
    <source>
        <dbReference type="Proteomes" id="UP001527925"/>
    </source>
</evidence>
<feature type="region of interest" description="Disordered" evidence="6">
    <location>
        <begin position="1"/>
        <end position="20"/>
    </location>
</feature>
<dbReference type="Proteomes" id="UP001527925">
    <property type="component" value="Unassembled WGS sequence"/>
</dbReference>
<dbReference type="PANTHER" id="PTHR13789:SF309">
    <property type="entry name" value="PUTATIVE (AFU_ORTHOLOGUE AFUA_6G14510)-RELATED"/>
    <property type="match status" value="1"/>
</dbReference>
<keyword evidence="3" id="KW-0274">FAD</keyword>
<evidence type="ECO:0000256" key="6">
    <source>
        <dbReference type="SAM" id="MobiDB-lite"/>
    </source>
</evidence>
<dbReference type="InterPro" id="IPR002938">
    <property type="entry name" value="FAD-bd"/>
</dbReference>
<evidence type="ECO:0000313" key="8">
    <source>
        <dbReference type="EMBL" id="KAL2914169.1"/>
    </source>
</evidence>
<organism evidence="8 9">
    <name type="scientific">Polyrhizophydium stewartii</name>
    <dbReference type="NCBI Taxonomy" id="2732419"/>
    <lineage>
        <taxon>Eukaryota</taxon>
        <taxon>Fungi</taxon>
        <taxon>Fungi incertae sedis</taxon>
        <taxon>Chytridiomycota</taxon>
        <taxon>Chytridiomycota incertae sedis</taxon>
        <taxon>Chytridiomycetes</taxon>
        <taxon>Rhizophydiales</taxon>
        <taxon>Rhizophydiales incertae sedis</taxon>
        <taxon>Polyrhizophydium</taxon>
    </lineage>
</organism>